<dbReference type="OrthoDB" id="9766710at2"/>
<dbReference type="AlphaFoldDB" id="A0A5C6EAC5"/>
<dbReference type="InterPro" id="IPR019734">
    <property type="entry name" value="TPR_rpt"/>
</dbReference>
<dbReference type="SUPFAM" id="SSF48452">
    <property type="entry name" value="TPR-like"/>
    <property type="match status" value="2"/>
</dbReference>
<dbReference type="Gene3D" id="1.25.40.10">
    <property type="entry name" value="Tetratricopeptide repeat domain"/>
    <property type="match status" value="3"/>
</dbReference>
<dbReference type="PANTHER" id="PTHR45586">
    <property type="entry name" value="TPR REPEAT-CONTAINING PROTEIN PA4667"/>
    <property type="match status" value="1"/>
</dbReference>
<organism evidence="4 5">
    <name type="scientific">Novipirellula aureliae</name>
    <dbReference type="NCBI Taxonomy" id="2527966"/>
    <lineage>
        <taxon>Bacteria</taxon>
        <taxon>Pseudomonadati</taxon>
        <taxon>Planctomycetota</taxon>
        <taxon>Planctomycetia</taxon>
        <taxon>Pirellulales</taxon>
        <taxon>Pirellulaceae</taxon>
        <taxon>Novipirellula</taxon>
    </lineage>
</organism>
<dbReference type="SMART" id="SM00028">
    <property type="entry name" value="TPR"/>
    <property type="match status" value="4"/>
</dbReference>
<dbReference type="GO" id="GO:0042802">
    <property type="term" value="F:identical protein binding"/>
    <property type="evidence" value="ECO:0007669"/>
    <property type="project" value="InterPro"/>
</dbReference>
<keyword evidence="2 3" id="KW-0802">TPR repeat</keyword>
<name>A0A5C6EAC5_9BACT</name>
<evidence type="ECO:0000313" key="5">
    <source>
        <dbReference type="Proteomes" id="UP000315471"/>
    </source>
</evidence>
<sequence length="457" mass="51262">MIGGKLMNKSKADRSVKRNLVRWLIAMLCFLLLLPDAVETRSACADILTDMPADGGLAVDQAFLKEAQIYVRENEIEKARESLKRYAEKKPDSPHPEIILSQLLAGAGRGAEAGEVIESLAAENPDRMDVRLFFARNAIAQSRWYDGWTHLQMAAAAKKSERWSEEYKSQLDDDRMRLLAAYHEDRGQLEKADAIYESLARKPDVSADALTAFGRVRFRLDDKVMARKAFDRAFELDPTREVPALSMALLYDLEKKSNEAERQFRSAINHPNQKGAERAKIGFARWLLWNNRPADILDVLAGPFESAEANGERLVLQAMAKRMNGDFSGAIEILSPIHQQNPTQLTVGNEMALAMIESKDERLRSRALQIAQLMVRNNPNRTDCWATLGWVQFRLGDITSAKDSFSRAVSGGGISRDTAWHLSQLQSQLGNQEQAEQLLESAKVSKGPFFSEALIKD</sequence>
<proteinExistence type="predicted"/>
<dbReference type="Pfam" id="PF07721">
    <property type="entry name" value="TPR_4"/>
    <property type="match status" value="1"/>
</dbReference>
<reference evidence="4 5" key="1">
    <citation type="submission" date="2019-02" db="EMBL/GenBank/DDBJ databases">
        <title>Deep-cultivation of Planctomycetes and their phenomic and genomic characterization uncovers novel biology.</title>
        <authorList>
            <person name="Wiegand S."/>
            <person name="Jogler M."/>
            <person name="Boedeker C."/>
            <person name="Pinto D."/>
            <person name="Vollmers J."/>
            <person name="Rivas-Marin E."/>
            <person name="Kohn T."/>
            <person name="Peeters S.H."/>
            <person name="Heuer A."/>
            <person name="Rast P."/>
            <person name="Oberbeckmann S."/>
            <person name="Bunk B."/>
            <person name="Jeske O."/>
            <person name="Meyerdierks A."/>
            <person name="Storesund J.E."/>
            <person name="Kallscheuer N."/>
            <person name="Luecker S."/>
            <person name="Lage O.M."/>
            <person name="Pohl T."/>
            <person name="Merkel B.J."/>
            <person name="Hornburger P."/>
            <person name="Mueller R.-W."/>
            <person name="Bruemmer F."/>
            <person name="Labrenz M."/>
            <person name="Spormann A.M."/>
            <person name="Op Den Camp H."/>
            <person name="Overmann J."/>
            <person name="Amann R."/>
            <person name="Jetten M.S.M."/>
            <person name="Mascher T."/>
            <person name="Medema M.H."/>
            <person name="Devos D.P."/>
            <person name="Kaster A.-K."/>
            <person name="Ovreas L."/>
            <person name="Rohde M."/>
            <person name="Galperin M.Y."/>
            <person name="Jogler C."/>
        </authorList>
    </citation>
    <scope>NUCLEOTIDE SEQUENCE [LARGE SCALE GENOMIC DNA]</scope>
    <source>
        <strain evidence="4 5">Q31b</strain>
    </source>
</reference>
<feature type="repeat" description="TPR" evidence="3">
    <location>
        <begin position="207"/>
        <end position="240"/>
    </location>
</feature>
<keyword evidence="5" id="KW-1185">Reference proteome</keyword>
<protein>
    <submittedName>
        <fullName evidence="4">Tetratricopeptide repeat protein</fullName>
    </submittedName>
</protein>
<dbReference type="InterPro" id="IPR011990">
    <property type="entry name" value="TPR-like_helical_dom_sf"/>
</dbReference>
<dbReference type="EMBL" id="SJPY01000001">
    <property type="protein sequence ID" value="TWU45670.1"/>
    <property type="molecule type" value="Genomic_DNA"/>
</dbReference>
<feature type="repeat" description="TPR" evidence="3">
    <location>
        <begin position="60"/>
        <end position="93"/>
    </location>
</feature>
<keyword evidence="1" id="KW-0677">Repeat</keyword>
<evidence type="ECO:0000256" key="2">
    <source>
        <dbReference type="ARBA" id="ARBA00022803"/>
    </source>
</evidence>
<dbReference type="InterPro" id="IPR011717">
    <property type="entry name" value="TPR-4"/>
</dbReference>
<dbReference type="Pfam" id="PF13432">
    <property type="entry name" value="TPR_16"/>
    <property type="match status" value="1"/>
</dbReference>
<comment type="caution">
    <text evidence="4">The sequence shown here is derived from an EMBL/GenBank/DDBJ whole genome shotgun (WGS) entry which is preliminary data.</text>
</comment>
<dbReference type="InterPro" id="IPR051012">
    <property type="entry name" value="CellSynth/LPSAsmb/PSIAsmb"/>
</dbReference>
<accession>A0A5C6EAC5</accession>
<evidence type="ECO:0000256" key="3">
    <source>
        <dbReference type="PROSITE-ProRule" id="PRU00339"/>
    </source>
</evidence>
<dbReference type="PROSITE" id="PS50005">
    <property type="entry name" value="TPR"/>
    <property type="match status" value="2"/>
</dbReference>
<evidence type="ECO:0000313" key="4">
    <source>
        <dbReference type="EMBL" id="TWU45670.1"/>
    </source>
</evidence>
<evidence type="ECO:0000256" key="1">
    <source>
        <dbReference type="ARBA" id="ARBA00022737"/>
    </source>
</evidence>
<dbReference type="PANTHER" id="PTHR45586:SF1">
    <property type="entry name" value="LIPOPOLYSACCHARIDE ASSEMBLY PROTEIN B"/>
    <property type="match status" value="1"/>
</dbReference>
<gene>
    <name evidence="4" type="ORF">Q31b_08460</name>
</gene>
<dbReference type="Proteomes" id="UP000315471">
    <property type="component" value="Unassembled WGS sequence"/>
</dbReference>